<comment type="similarity">
    <text evidence="2">Belongs to the small GTPase superfamily. Rab family.</text>
</comment>
<name>A0A834JMV7_VESGE</name>
<keyword evidence="7" id="KW-0970">Cilium biogenesis/degradation</keyword>
<evidence type="ECO:0000313" key="15">
    <source>
        <dbReference type="EMBL" id="KAF7391446.1"/>
    </source>
</evidence>
<keyword evidence="16" id="KW-1185">Reference proteome</keyword>
<dbReference type="PANTHER" id="PTHR14983">
    <property type="entry name" value="CILIOGENESIS AND PLANAR POLARITY EFFECTOR 2"/>
    <property type="match status" value="1"/>
</dbReference>
<dbReference type="SUPFAM" id="SSF52540">
    <property type="entry name" value="P-loop containing nucleoside triphosphate hydrolases"/>
    <property type="match status" value="1"/>
</dbReference>
<evidence type="ECO:0000256" key="5">
    <source>
        <dbReference type="ARBA" id="ARBA00022483"/>
    </source>
</evidence>
<dbReference type="GO" id="GO:0015031">
    <property type="term" value="P:protein transport"/>
    <property type="evidence" value="ECO:0007669"/>
    <property type="project" value="UniProtKB-KW"/>
</dbReference>
<sequence length="459" mass="53074">MNAINMNWLSSAEGESLMHHFYINSSKKRRFYGILEKPSLPSSIEEVTYKIFMIGRSGVGKTSVITRLAGFPEPNNYIETNGIKKTNVFWPVKIWDKVILFKLQFWDTSESSIKKYNHILPTCKDKVDAICSVFSFDDVTSFNDIPYLINTMSTIKEKPANIVIGTKFKPWSNSMVEETQVKEFEDKWKVKIIKIDSNKLTNRSELFDCSYQLNTICNILWNRDKEFLSKQIVQMGVISSEIIWQGYKRYRNLRWNPFFKGSAIKEKKESLMEVLFFSEESALCRPHLNSPNNCKRSNCAVANLNKLKKYLNSAKRTIDVCMYFFTSQQLSNVIMEAQKRGVAVKVISDANMAQCDGNQAVAFRKTSIKVRTKVSDNLMHHKFVIIDDDILITGSANWTMQALFGNTENIIITNHSVLVKRFVDEFKKLWDIYDKDFVESASLESQGIEIRQLKTVENR</sequence>
<keyword evidence="10" id="KW-0547">Nucleotide-binding</keyword>
<keyword evidence="12" id="KW-0966">Cell projection</keyword>
<keyword evidence="9" id="KW-0969">Cilium</keyword>
<evidence type="ECO:0000256" key="7">
    <source>
        <dbReference type="ARBA" id="ARBA00022794"/>
    </source>
</evidence>
<dbReference type="Gene3D" id="3.40.50.300">
    <property type="entry name" value="P-loop containing nucleotide triphosphate hydrolases"/>
    <property type="match status" value="1"/>
</dbReference>
<dbReference type="Proteomes" id="UP000617340">
    <property type="component" value="Unassembled WGS sequence"/>
</dbReference>
<keyword evidence="6" id="KW-0963">Cytoplasm</keyword>
<accession>A0A834JMV7</accession>
<evidence type="ECO:0000256" key="4">
    <source>
        <dbReference type="ARBA" id="ARBA00022448"/>
    </source>
</evidence>
<dbReference type="InterPro" id="IPR001736">
    <property type="entry name" value="PLipase_D/transphosphatidylase"/>
</dbReference>
<dbReference type="PROSITE" id="PS51419">
    <property type="entry name" value="RAB"/>
    <property type="match status" value="1"/>
</dbReference>
<dbReference type="InterPro" id="IPR025202">
    <property type="entry name" value="PLD-like_dom"/>
</dbReference>
<dbReference type="PANTHER" id="PTHR14983:SF1">
    <property type="entry name" value="CILIOGENESIS AND PLANAR POLARITY EFFECTOR 2"/>
    <property type="match status" value="1"/>
</dbReference>
<evidence type="ECO:0000256" key="12">
    <source>
        <dbReference type="ARBA" id="ARBA00023273"/>
    </source>
</evidence>
<dbReference type="AlphaFoldDB" id="A0A834JMV7"/>
<dbReference type="Pfam" id="PF13091">
    <property type="entry name" value="PLDc_2"/>
    <property type="match status" value="1"/>
</dbReference>
<evidence type="ECO:0000256" key="6">
    <source>
        <dbReference type="ARBA" id="ARBA00022490"/>
    </source>
</evidence>
<keyword evidence="4" id="KW-0813">Transport</keyword>
<keyword evidence="11" id="KW-0206">Cytoskeleton</keyword>
<comment type="subcellular location">
    <subcellularLocation>
        <location evidence="1">Cytoplasm</location>
        <location evidence="1">Cytoskeleton</location>
        <location evidence="1">Cilium basal body</location>
    </subcellularLocation>
</comment>
<evidence type="ECO:0000256" key="1">
    <source>
        <dbReference type="ARBA" id="ARBA00004120"/>
    </source>
</evidence>
<dbReference type="GO" id="GO:0030030">
    <property type="term" value="P:cell projection organization"/>
    <property type="evidence" value="ECO:0007669"/>
    <property type="project" value="UniProtKB-KW"/>
</dbReference>
<dbReference type="GO" id="GO:0003924">
    <property type="term" value="F:GTPase activity"/>
    <property type="evidence" value="ECO:0007669"/>
    <property type="project" value="InterPro"/>
</dbReference>
<dbReference type="InterPro" id="IPR027417">
    <property type="entry name" value="P-loop_NTPase"/>
</dbReference>
<evidence type="ECO:0000256" key="13">
    <source>
        <dbReference type="ARBA" id="ARBA00030243"/>
    </source>
</evidence>
<dbReference type="PROSITE" id="PS50035">
    <property type="entry name" value="PLD"/>
    <property type="match status" value="1"/>
</dbReference>
<evidence type="ECO:0000256" key="9">
    <source>
        <dbReference type="ARBA" id="ARBA00023069"/>
    </source>
</evidence>
<dbReference type="Pfam" id="PF00071">
    <property type="entry name" value="Ras"/>
    <property type="match status" value="1"/>
</dbReference>
<keyword evidence="8" id="KW-0653">Protein transport</keyword>
<organism evidence="15 16">
    <name type="scientific">Vespula germanica</name>
    <name type="common">German yellow jacket</name>
    <name type="synonym">Paravespula germanica</name>
    <dbReference type="NCBI Taxonomy" id="30212"/>
    <lineage>
        <taxon>Eukaryota</taxon>
        <taxon>Metazoa</taxon>
        <taxon>Ecdysozoa</taxon>
        <taxon>Arthropoda</taxon>
        <taxon>Hexapoda</taxon>
        <taxon>Insecta</taxon>
        <taxon>Pterygota</taxon>
        <taxon>Neoptera</taxon>
        <taxon>Endopterygota</taxon>
        <taxon>Hymenoptera</taxon>
        <taxon>Apocrita</taxon>
        <taxon>Aculeata</taxon>
        <taxon>Vespoidea</taxon>
        <taxon>Vespidae</taxon>
        <taxon>Vespinae</taxon>
        <taxon>Vespula</taxon>
    </lineage>
</organism>
<comment type="caution">
    <text evidence="15">The sequence shown here is derived from an EMBL/GenBank/DDBJ whole genome shotgun (WGS) entry which is preliminary data.</text>
</comment>
<dbReference type="GO" id="GO:0005525">
    <property type="term" value="F:GTP binding"/>
    <property type="evidence" value="ECO:0007669"/>
    <property type="project" value="UniProtKB-KW"/>
</dbReference>
<dbReference type="Gene3D" id="3.30.870.10">
    <property type="entry name" value="Endonuclease Chain A"/>
    <property type="match status" value="1"/>
</dbReference>
<evidence type="ECO:0000256" key="11">
    <source>
        <dbReference type="ARBA" id="ARBA00023212"/>
    </source>
</evidence>
<dbReference type="SMART" id="SM00155">
    <property type="entry name" value="PLDc"/>
    <property type="match status" value="1"/>
</dbReference>
<evidence type="ECO:0000256" key="3">
    <source>
        <dbReference type="ARBA" id="ARBA00021423"/>
    </source>
</evidence>
<dbReference type="EMBL" id="JACSDZ010000011">
    <property type="protein sequence ID" value="KAF7391446.1"/>
    <property type="molecule type" value="Genomic_DNA"/>
</dbReference>
<keyword evidence="5" id="KW-0268">Exocytosis</keyword>
<proteinExistence type="inferred from homology"/>
<evidence type="ECO:0000256" key="2">
    <source>
        <dbReference type="ARBA" id="ARBA00006270"/>
    </source>
</evidence>
<dbReference type="InterPro" id="IPR039677">
    <property type="entry name" value="RSG1"/>
</dbReference>
<evidence type="ECO:0000256" key="10">
    <source>
        <dbReference type="ARBA" id="ARBA00023134"/>
    </source>
</evidence>
<protein>
    <recommendedName>
        <fullName evidence="3">Ciliogenesis and planar polarity effector 2</fullName>
    </recommendedName>
    <alternativeName>
        <fullName evidence="13">REM2- and Rab-like small GTPase 1</fullName>
    </alternativeName>
</protein>
<reference evidence="15" key="1">
    <citation type="journal article" date="2020" name="G3 (Bethesda)">
        <title>High-Quality Assemblies for Three Invasive Social Wasps from the &lt;i&gt;Vespula&lt;/i&gt; Genus.</title>
        <authorList>
            <person name="Harrop T.W.R."/>
            <person name="Guhlin J."/>
            <person name="McLaughlin G.M."/>
            <person name="Permina E."/>
            <person name="Stockwell P."/>
            <person name="Gilligan J."/>
            <person name="Le Lec M.F."/>
            <person name="Gruber M.A.M."/>
            <person name="Quinn O."/>
            <person name="Lovegrove M."/>
            <person name="Duncan E.J."/>
            <person name="Remnant E.J."/>
            <person name="Van Eeckhoven J."/>
            <person name="Graham B."/>
            <person name="Knapp R.A."/>
            <person name="Langford K.W."/>
            <person name="Kronenberg Z."/>
            <person name="Press M.O."/>
            <person name="Eacker S.M."/>
            <person name="Wilson-Rankin E.E."/>
            <person name="Purcell J."/>
            <person name="Lester P.J."/>
            <person name="Dearden P.K."/>
        </authorList>
    </citation>
    <scope>NUCLEOTIDE SEQUENCE</scope>
    <source>
        <strain evidence="15">Linc-1</strain>
    </source>
</reference>
<evidence type="ECO:0000259" key="14">
    <source>
        <dbReference type="PROSITE" id="PS50035"/>
    </source>
</evidence>
<dbReference type="CDD" id="cd09171">
    <property type="entry name" value="PLDc_vPLD6_like"/>
    <property type="match status" value="1"/>
</dbReference>
<gene>
    <name evidence="15" type="ORF">HZH68_010989</name>
</gene>
<dbReference type="InterPro" id="IPR001806">
    <property type="entry name" value="Small_GTPase"/>
</dbReference>
<dbReference type="SUPFAM" id="SSF56024">
    <property type="entry name" value="Phospholipase D/nuclease"/>
    <property type="match status" value="1"/>
</dbReference>
<evidence type="ECO:0000256" key="8">
    <source>
        <dbReference type="ARBA" id="ARBA00022927"/>
    </source>
</evidence>
<keyword evidence="10" id="KW-0342">GTP-binding</keyword>
<dbReference type="GO" id="GO:0006887">
    <property type="term" value="P:exocytosis"/>
    <property type="evidence" value="ECO:0007669"/>
    <property type="project" value="UniProtKB-KW"/>
</dbReference>
<feature type="domain" description="PLD phosphodiesterase" evidence="14">
    <location>
        <begin position="375"/>
        <end position="402"/>
    </location>
</feature>
<evidence type="ECO:0000313" key="16">
    <source>
        <dbReference type="Proteomes" id="UP000617340"/>
    </source>
</evidence>